<dbReference type="GO" id="GO:0035312">
    <property type="term" value="F:5'-3' DNA exonuclease activity"/>
    <property type="evidence" value="ECO:0007669"/>
    <property type="project" value="TreeGrafter"/>
</dbReference>
<accession>A0A7C8HHS2</accession>
<organism evidence="2 3">
    <name type="scientific">Defluviitalea raffinosedens</name>
    <dbReference type="NCBI Taxonomy" id="1450156"/>
    <lineage>
        <taxon>Bacteria</taxon>
        <taxon>Bacillati</taxon>
        <taxon>Bacillota</taxon>
        <taxon>Clostridia</taxon>
        <taxon>Lachnospirales</taxon>
        <taxon>Defluviitaleaceae</taxon>
        <taxon>Defluviitalea</taxon>
    </lineage>
</organism>
<dbReference type="CDD" id="cd07438">
    <property type="entry name" value="PHP_HisPPase_AMP"/>
    <property type="match status" value="1"/>
</dbReference>
<dbReference type="RefSeq" id="WP_158740162.1">
    <property type="nucleotide sequence ID" value="NZ_JAFBEP010000002.1"/>
</dbReference>
<dbReference type="PANTHER" id="PTHR42924:SF3">
    <property type="entry name" value="POLYMERASE_HISTIDINOL PHOSPHATASE N-TERMINAL DOMAIN-CONTAINING PROTEIN"/>
    <property type="match status" value="1"/>
</dbReference>
<dbReference type="InterPro" id="IPR016195">
    <property type="entry name" value="Pol/histidinol_Pase-like"/>
</dbReference>
<keyword evidence="3" id="KW-1185">Reference proteome</keyword>
<dbReference type="AlphaFoldDB" id="A0A7C8HHS2"/>
<dbReference type="InterPro" id="IPR052018">
    <property type="entry name" value="PHP_domain"/>
</dbReference>
<dbReference type="SMART" id="SM00481">
    <property type="entry name" value="POLIIIAc"/>
    <property type="match status" value="1"/>
</dbReference>
<dbReference type="Gene3D" id="1.10.150.650">
    <property type="match status" value="1"/>
</dbReference>
<dbReference type="InterPro" id="IPR004013">
    <property type="entry name" value="PHP_dom"/>
</dbReference>
<dbReference type="Pfam" id="PF02811">
    <property type="entry name" value="PHP"/>
    <property type="match status" value="1"/>
</dbReference>
<evidence type="ECO:0000313" key="3">
    <source>
        <dbReference type="Proteomes" id="UP000483018"/>
    </source>
</evidence>
<comment type="caution">
    <text evidence="2">The sequence shown here is derived from an EMBL/GenBank/DDBJ whole genome shotgun (WGS) entry which is preliminary data.</text>
</comment>
<proteinExistence type="predicted"/>
<name>A0A7C8HHS2_9FIRM</name>
<dbReference type="EMBL" id="WSLF01000005">
    <property type="protein sequence ID" value="KAE9634431.1"/>
    <property type="molecule type" value="Genomic_DNA"/>
</dbReference>
<dbReference type="OrthoDB" id="9804333at2"/>
<gene>
    <name evidence="2" type="ORF">GND95_07100</name>
</gene>
<dbReference type="SUPFAM" id="SSF89550">
    <property type="entry name" value="PHP domain-like"/>
    <property type="match status" value="1"/>
</dbReference>
<evidence type="ECO:0000259" key="1">
    <source>
        <dbReference type="SMART" id="SM00481"/>
    </source>
</evidence>
<evidence type="ECO:0000313" key="2">
    <source>
        <dbReference type="EMBL" id="KAE9634431.1"/>
    </source>
</evidence>
<dbReference type="Gene3D" id="3.20.20.140">
    <property type="entry name" value="Metal-dependent hydrolases"/>
    <property type="match status" value="1"/>
</dbReference>
<dbReference type="GO" id="GO:0004534">
    <property type="term" value="F:5'-3' RNA exonuclease activity"/>
    <property type="evidence" value="ECO:0007669"/>
    <property type="project" value="TreeGrafter"/>
</dbReference>
<reference evidence="2 3" key="1">
    <citation type="submission" date="2019-12" db="EMBL/GenBank/DDBJ databases">
        <title>Defluviitalea raffinosedens, isolated from a biogas fermenter, genome sequencing and characterization.</title>
        <authorList>
            <person name="Rettenmaier R."/>
            <person name="Schneider M."/>
            <person name="Neuhaus K."/>
            <person name="Liebl W."/>
            <person name="Zverlov V."/>
        </authorList>
    </citation>
    <scope>NUCLEOTIDE SEQUENCE [LARGE SCALE GENOMIC DNA]</scope>
    <source>
        <strain evidence="2 3">249c-K6</strain>
    </source>
</reference>
<dbReference type="InterPro" id="IPR003141">
    <property type="entry name" value="Pol/His_phosphatase_N"/>
</dbReference>
<feature type="domain" description="Polymerase/histidinol phosphatase N-terminal" evidence="1">
    <location>
        <begin position="4"/>
        <end position="69"/>
    </location>
</feature>
<protein>
    <submittedName>
        <fullName evidence="2">PHP domain-containing protein</fullName>
    </submittedName>
</protein>
<sequence length="282" mass="32076">MQYIDLHVHSNISDGTLTPKELVHYAKQKGLRAFALTDHDIIDGIEEAVQEGKELGVEVIPGIEFAAEYKDREIHILGLFIDYKNPYFVQKLDWIQNARVRRNEIMLQKLNDIGINITPEDLQQRAGKDLITRAHFGRAIFEKGYTQTLEDAFRLYLSPGSPGYVKRDVLSPKECIKLIHEAKGLAVLAHPTLYHLSDEELNHLVQSLCENGLDGIEAIYSLYSKEQENQIRSLAHRYNLLITGGSDFHGTNKKDIDIGTGKGNLKIPYEILEELKKKITQK</sequence>
<dbReference type="Proteomes" id="UP000483018">
    <property type="component" value="Unassembled WGS sequence"/>
</dbReference>
<dbReference type="PANTHER" id="PTHR42924">
    <property type="entry name" value="EXONUCLEASE"/>
    <property type="match status" value="1"/>
</dbReference>